<dbReference type="InterPro" id="IPR029044">
    <property type="entry name" value="Nucleotide-diphossugar_trans"/>
</dbReference>
<dbReference type="Proteomes" id="UP000463051">
    <property type="component" value="Unassembled WGS sequence"/>
</dbReference>
<comment type="pathway">
    <text evidence="1">Cell wall biogenesis; cell wall polysaccharide biosynthesis.</text>
</comment>
<name>A0A7X2H2K0_9BACL</name>
<protein>
    <submittedName>
        <fullName evidence="6">Glycosyltransferase</fullName>
    </submittedName>
</protein>
<gene>
    <name evidence="6" type="ORF">GJB61_04950</name>
</gene>
<reference evidence="6 7" key="1">
    <citation type="submission" date="2019-11" db="EMBL/GenBank/DDBJ databases">
        <title>Paenibacillus monticola sp. nov., a novel PGPR strain isolated from mountain sample in China.</title>
        <authorList>
            <person name="Zhao Q."/>
            <person name="Li H.-P."/>
            <person name="Zhang J.-L."/>
        </authorList>
    </citation>
    <scope>NUCLEOTIDE SEQUENCE [LARGE SCALE GENOMIC DNA]</scope>
    <source>
        <strain evidence="6 7">LC-T2</strain>
    </source>
</reference>
<comment type="similarity">
    <text evidence="2">Belongs to the glycosyltransferase 2 family.</text>
</comment>
<dbReference type="InterPro" id="IPR001173">
    <property type="entry name" value="Glyco_trans_2-like"/>
</dbReference>
<sequence length="411" mass="47501">MEVEVRLLESGNLNRSHTIDVIVCVYNALEYVKLCLESLIAKKTIPFNLIIVDSGSEKETKDYLASFARKYDCKLKTNNSKTDYTIASNQGLKLFTSKYCVLLNSDTIVSIHWLEKLMDCMESESSTGIVGPLSNSASYQSVPKDVNGNGGTVNELEKLGGKELTIEQMAYFIEQQSKRIFPVVNHVNGFCYMINRSVIEKIGDQDEINFPCYGGEDDYCIRAVNAGFKLKVADDCYIYHYKSKSYNTEEKNEKRKNAGRLLREKHTPTIVKHHYTEIKNNIELARIREEIDLALINNRCMYDYNRAILLFYFDLGENSNLETMIKETKRMYRDNILLKLAVPFHFKEYLTTIYPHQAVHFIFYENKSELIRISQHFDTVIAADLKANDTLRQIAANYDHIKDVYYTVEKN</sequence>
<dbReference type="EMBL" id="WJXB01000002">
    <property type="protein sequence ID" value="MRN52340.1"/>
    <property type="molecule type" value="Genomic_DNA"/>
</dbReference>
<dbReference type="Gene3D" id="3.90.550.10">
    <property type="entry name" value="Spore Coat Polysaccharide Biosynthesis Protein SpsA, Chain A"/>
    <property type="match status" value="1"/>
</dbReference>
<comment type="caution">
    <text evidence="6">The sequence shown here is derived from an EMBL/GenBank/DDBJ whole genome shotgun (WGS) entry which is preliminary data.</text>
</comment>
<dbReference type="PANTHER" id="PTHR43179">
    <property type="entry name" value="RHAMNOSYLTRANSFERASE WBBL"/>
    <property type="match status" value="1"/>
</dbReference>
<dbReference type="GO" id="GO:0016757">
    <property type="term" value="F:glycosyltransferase activity"/>
    <property type="evidence" value="ECO:0007669"/>
    <property type="project" value="UniProtKB-KW"/>
</dbReference>
<evidence type="ECO:0000259" key="5">
    <source>
        <dbReference type="Pfam" id="PF00535"/>
    </source>
</evidence>
<accession>A0A7X2H2K0</accession>
<dbReference type="AlphaFoldDB" id="A0A7X2H2K0"/>
<dbReference type="PANTHER" id="PTHR43179:SF12">
    <property type="entry name" value="GALACTOFURANOSYLTRANSFERASE GLFT2"/>
    <property type="match status" value="1"/>
</dbReference>
<evidence type="ECO:0000256" key="2">
    <source>
        <dbReference type="ARBA" id="ARBA00006739"/>
    </source>
</evidence>
<proteinExistence type="inferred from homology"/>
<evidence type="ECO:0000256" key="3">
    <source>
        <dbReference type="ARBA" id="ARBA00022676"/>
    </source>
</evidence>
<evidence type="ECO:0000313" key="6">
    <source>
        <dbReference type="EMBL" id="MRN52340.1"/>
    </source>
</evidence>
<organism evidence="6 7">
    <name type="scientific">Paenibacillus monticola</name>
    <dbReference type="NCBI Taxonomy" id="2666075"/>
    <lineage>
        <taxon>Bacteria</taxon>
        <taxon>Bacillati</taxon>
        <taxon>Bacillota</taxon>
        <taxon>Bacilli</taxon>
        <taxon>Bacillales</taxon>
        <taxon>Paenibacillaceae</taxon>
        <taxon>Paenibacillus</taxon>
    </lineage>
</organism>
<keyword evidence="7" id="KW-1185">Reference proteome</keyword>
<evidence type="ECO:0000256" key="4">
    <source>
        <dbReference type="ARBA" id="ARBA00022679"/>
    </source>
</evidence>
<evidence type="ECO:0000313" key="7">
    <source>
        <dbReference type="Proteomes" id="UP000463051"/>
    </source>
</evidence>
<keyword evidence="3" id="KW-0328">Glycosyltransferase</keyword>
<dbReference type="Pfam" id="PF00535">
    <property type="entry name" value="Glycos_transf_2"/>
    <property type="match status" value="1"/>
</dbReference>
<keyword evidence="4 6" id="KW-0808">Transferase</keyword>
<dbReference type="SUPFAM" id="SSF53448">
    <property type="entry name" value="Nucleotide-diphospho-sugar transferases"/>
    <property type="match status" value="1"/>
</dbReference>
<evidence type="ECO:0000256" key="1">
    <source>
        <dbReference type="ARBA" id="ARBA00004776"/>
    </source>
</evidence>
<feature type="domain" description="Glycosyltransferase 2-like" evidence="5">
    <location>
        <begin position="21"/>
        <end position="202"/>
    </location>
</feature>